<evidence type="ECO:0000259" key="2">
    <source>
        <dbReference type="Pfam" id="PF04892"/>
    </source>
</evidence>
<dbReference type="PATRIC" id="fig|1150625.3.peg.1475"/>
<comment type="caution">
    <text evidence="3">The sequence shown here is derived from an EMBL/GenBank/DDBJ whole genome shotgun (WGS) entry which is preliminary data.</text>
</comment>
<feature type="domain" description="VanZ-like" evidence="2">
    <location>
        <begin position="18"/>
        <end position="142"/>
    </location>
</feature>
<dbReference type="EMBL" id="LDYG01000026">
    <property type="protein sequence ID" value="KUP06869.1"/>
    <property type="molecule type" value="Genomic_DNA"/>
</dbReference>
<dbReference type="InterPro" id="IPR053150">
    <property type="entry name" value="Teicoplanin_resist-assoc"/>
</dbReference>
<evidence type="ECO:0000313" key="4">
    <source>
        <dbReference type="Proteomes" id="UP000074108"/>
    </source>
</evidence>
<dbReference type="InterPro" id="IPR006976">
    <property type="entry name" value="VanZ-like"/>
</dbReference>
<reference evidence="3 4" key="1">
    <citation type="journal article" date="2016" name="Front. Microbiol.">
        <title>Microevolution Analysis of Bacillus coahuilensis Unveils Differences in Phosphorus Acquisition Strategies and Their Regulation.</title>
        <authorList>
            <person name="Gomez-Lunar Z."/>
            <person name="Hernandez-Gonzalez I."/>
            <person name="Rodriguez-Torres M.D."/>
            <person name="Souza V."/>
            <person name="Olmedo-Alvarez G."/>
        </authorList>
    </citation>
    <scope>NUCLEOTIDE SEQUENCE [LARGE SCALE GENOMIC DNA]</scope>
    <source>
        <strain evidence="4">p1.1.43</strain>
    </source>
</reference>
<evidence type="ECO:0000313" key="3">
    <source>
        <dbReference type="EMBL" id="KUP06869.1"/>
    </source>
</evidence>
<keyword evidence="1" id="KW-0472">Membrane</keyword>
<dbReference type="PANTHER" id="PTHR36834">
    <property type="entry name" value="MEMBRANE PROTEIN-RELATED"/>
    <property type="match status" value="1"/>
</dbReference>
<evidence type="ECO:0000256" key="1">
    <source>
        <dbReference type="SAM" id="Phobius"/>
    </source>
</evidence>
<protein>
    <recommendedName>
        <fullName evidence="2">VanZ-like domain-containing protein</fullName>
    </recommendedName>
</protein>
<accession>A0A147K949</accession>
<dbReference type="Pfam" id="PF04892">
    <property type="entry name" value="VanZ"/>
    <property type="match status" value="1"/>
</dbReference>
<sequence length="146" mass="16804">MRCETVKIFIRGIVIMLFCTYLTILFYLLFFSNYRTAVSSGQFQGTGINLIPFKSIYEHIRTAESYHFTDNLIGNILAFIPFGFFLPVLKKTYIKMIKLICITFAFSASIEYLQYVFKVGALDVDDICLNVIGSLIGYYLFSTRCL</sequence>
<feature type="transmembrane region" description="Helical" evidence="1">
    <location>
        <begin position="72"/>
        <end position="89"/>
    </location>
</feature>
<feature type="transmembrane region" description="Helical" evidence="1">
    <location>
        <begin position="12"/>
        <end position="30"/>
    </location>
</feature>
<dbReference type="AlphaFoldDB" id="A0A147K949"/>
<dbReference type="Proteomes" id="UP000074108">
    <property type="component" value="Unassembled WGS sequence"/>
</dbReference>
<keyword evidence="4" id="KW-1185">Reference proteome</keyword>
<gene>
    <name evidence="3" type="ORF">Q75_07035</name>
</gene>
<dbReference type="PANTHER" id="PTHR36834:SF2">
    <property type="entry name" value="MEMBRANE PROTEIN"/>
    <property type="match status" value="1"/>
</dbReference>
<dbReference type="STRING" id="1150625.Q75_07035"/>
<keyword evidence="1" id="KW-1133">Transmembrane helix</keyword>
<organism evidence="3 4">
    <name type="scientific">Bacillus coahuilensis p1.1.43</name>
    <dbReference type="NCBI Taxonomy" id="1150625"/>
    <lineage>
        <taxon>Bacteria</taxon>
        <taxon>Bacillati</taxon>
        <taxon>Bacillota</taxon>
        <taxon>Bacilli</taxon>
        <taxon>Bacillales</taxon>
        <taxon>Bacillaceae</taxon>
        <taxon>Bacillus</taxon>
    </lineage>
</organism>
<keyword evidence="1" id="KW-0812">Transmembrane</keyword>
<name>A0A147K949_9BACI</name>
<proteinExistence type="predicted"/>
<dbReference type="OrthoDB" id="4822551at2"/>